<keyword evidence="2 6" id="KW-0805">Transcription regulation</keyword>
<dbReference type="InterPro" id="IPR007627">
    <property type="entry name" value="RNA_pol_sigma70_r2"/>
</dbReference>
<dbReference type="SUPFAM" id="SSF88946">
    <property type="entry name" value="Sigma2 domain of RNA polymerase sigma factors"/>
    <property type="match status" value="1"/>
</dbReference>
<dbReference type="Gene3D" id="1.10.10.10">
    <property type="entry name" value="Winged helix-like DNA-binding domain superfamily/Winged helix DNA-binding domain"/>
    <property type="match status" value="1"/>
</dbReference>
<keyword evidence="4 6" id="KW-0238">DNA-binding</keyword>
<name>A0A8E1W4E9_9PSEU</name>
<accession>A0A8E1W4E9</accession>
<dbReference type="RefSeq" id="WP_183126116.1">
    <property type="nucleotide sequence ID" value="NZ_JACJHR010000064.1"/>
</dbReference>
<dbReference type="Proteomes" id="UP000550260">
    <property type="component" value="Unassembled WGS sequence"/>
</dbReference>
<comment type="caution">
    <text evidence="9">The sequence shown here is derived from an EMBL/GenBank/DDBJ whole genome shotgun (WGS) entry which is preliminary data.</text>
</comment>
<evidence type="ECO:0000256" key="3">
    <source>
        <dbReference type="ARBA" id="ARBA00023082"/>
    </source>
</evidence>
<dbReference type="GO" id="GO:0003677">
    <property type="term" value="F:DNA binding"/>
    <property type="evidence" value="ECO:0007669"/>
    <property type="project" value="UniProtKB-KW"/>
</dbReference>
<dbReference type="Pfam" id="PF04542">
    <property type="entry name" value="Sigma70_r2"/>
    <property type="match status" value="1"/>
</dbReference>
<dbReference type="GO" id="GO:0006352">
    <property type="term" value="P:DNA-templated transcription initiation"/>
    <property type="evidence" value="ECO:0007669"/>
    <property type="project" value="InterPro"/>
</dbReference>
<evidence type="ECO:0000313" key="9">
    <source>
        <dbReference type="EMBL" id="MBB2504038.1"/>
    </source>
</evidence>
<dbReference type="GO" id="GO:0006950">
    <property type="term" value="P:response to stress"/>
    <property type="evidence" value="ECO:0007669"/>
    <property type="project" value="UniProtKB-ARBA"/>
</dbReference>
<keyword evidence="3 6" id="KW-0731">Sigma factor</keyword>
<dbReference type="InterPro" id="IPR013324">
    <property type="entry name" value="RNA_pol_sigma_r3/r4-like"/>
</dbReference>
<proteinExistence type="inferred from homology"/>
<dbReference type="EMBL" id="JACJHR010000064">
    <property type="protein sequence ID" value="MBB2504038.1"/>
    <property type="molecule type" value="Genomic_DNA"/>
</dbReference>
<dbReference type="PANTHER" id="PTHR43133:SF25">
    <property type="entry name" value="RNA POLYMERASE SIGMA FACTOR RFAY-RELATED"/>
    <property type="match status" value="1"/>
</dbReference>
<feature type="domain" description="RNA polymerase sigma-70 region 2" evidence="7">
    <location>
        <begin position="20"/>
        <end position="82"/>
    </location>
</feature>
<dbReference type="Gene3D" id="1.10.1740.10">
    <property type="match status" value="1"/>
</dbReference>
<dbReference type="InterPro" id="IPR036388">
    <property type="entry name" value="WH-like_DNA-bd_sf"/>
</dbReference>
<comment type="similarity">
    <text evidence="1 6">Belongs to the sigma-70 factor family. ECF subfamily.</text>
</comment>
<feature type="domain" description="RNA polymerase sigma factor 70 region 4 type 2" evidence="8">
    <location>
        <begin position="113"/>
        <end position="165"/>
    </location>
</feature>
<organism evidence="9 10">
    <name type="scientific">Amycolatopsis echigonensis</name>
    <dbReference type="NCBI Taxonomy" id="2576905"/>
    <lineage>
        <taxon>Bacteria</taxon>
        <taxon>Bacillati</taxon>
        <taxon>Actinomycetota</taxon>
        <taxon>Actinomycetes</taxon>
        <taxon>Pseudonocardiales</taxon>
        <taxon>Pseudonocardiaceae</taxon>
        <taxon>Amycolatopsis</taxon>
    </lineage>
</organism>
<gene>
    <name evidence="9" type="ORF">H5411_33465</name>
</gene>
<dbReference type="SUPFAM" id="SSF88659">
    <property type="entry name" value="Sigma3 and sigma4 domains of RNA polymerase sigma factors"/>
    <property type="match status" value="1"/>
</dbReference>
<dbReference type="AlphaFoldDB" id="A0A8E1W4E9"/>
<dbReference type="InterPro" id="IPR039425">
    <property type="entry name" value="RNA_pol_sigma-70-like"/>
</dbReference>
<keyword evidence="5 6" id="KW-0804">Transcription</keyword>
<protein>
    <recommendedName>
        <fullName evidence="6">RNA polymerase sigma factor</fullName>
    </recommendedName>
</protein>
<dbReference type="PANTHER" id="PTHR43133">
    <property type="entry name" value="RNA POLYMERASE ECF-TYPE SIGMA FACTO"/>
    <property type="match status" value="1"/>
</dbReference>
<evidence type="ECO:0000313" key="10">
    <source>
        <dbReference type="Proteomes" id="UP000550260"/>
    </source>
</evidence>
<evidence type="ECO:0000256" key="5">
    <source>
        <dbReference type="ARBA" id="ARBA00023163"/>
    </source>
</evidence>
<dbReference type="GO" id="GO:0016987">
    <property type="term" value="F:sigma factor activity"/>
    <property type="evidence" value="ECO:0007669"/>
    <property type="project" value="UniProtKB-KW"/>
</dbReference>
<evidence type="ECO:0000256" key="1">
    <source>
        <dbReference type="ARBA" id="ARBA00010641"/>
    </source>
</evidence>
<dbReference type="InterPro" id="IPR013325">
    <property type="entry name" value="RNA_pol_sigma_r2"/>
</dbReference>
<dbReference type="InterPro" id="IPR000838">
    <property type="entry name" value="RNA_pol_sigma70_ECF_CS"/>
</dbReference>
<sequence>MSGRRVDGDHRAFLDATMPYLDAVYRIARHAAADPCAVDDLVQETYLRAFTHFGQHRGENTRAWLAAICLNVARSDARGRRRWPVEVPEDETGELAGDADEVPEQALAALDRAAIEAALSRLPEVQRWCILLMDVAGYTAAETAHILDCPRGTVLARVHRGRRRLARMLAGCRVDDTLDGSAGGEEVDRGPA</sequence>
<evidence type="ECO:0000259" key="7">
    <source>
        <dbReference type="Pfam" id="PF04542"/>
    </source>
</evidence>
<evidence type="ECO:0000259" key="8">
    <source>
        <dbReference type="Pfam" id="PF08281"/>
    </source>
</evidence>
<evidence type="ECO:0000256" key="2">
    <source>
        <dbReference type="ARBA" id="ARBA00023015"/>
    </source>
</evidence>
<evidence type="ECO:0000256" key="6">
    <source>
        <dbReference type="RuleBase" id="RU000716"/>
    </source>
</evidence>
<dbReference type="CDD" id="cd06171">
    <property type="entry name" value="Sigma70_r4"/>
    <property type="match status" value="1"/>
</dbReference>
<reference evidence="9 10" key="1">
    <citation type="submission" date="2020-08" db="EMBL/GenBank/DDBJ databases">
        <title>Amycolatopsis echigonensis JCM 21831.</title>
        <authorList>
            <person name="Tedsree N."/>
            <person name="Kuncharoen N."/>
            <person name="Likhitwitayawuid K."/>
            <person name="Tanasupawat S."/>
        </authorList>
    </citation>
    <scope>NUCLEOTIDE SEQUENCE [LARGE SCALE GENOMIC DNA]</scope>
    <source>
        <strain evidence="9 10">JCM 21831</strain>
    </source>
</reference>
<dbReference type="NCBIfam" id="TIGR02937">
    <property type="entry name" value="sigma70-ECF"/>
    <property type="match status" value="1"/>
</dbReference>
<evidence type="ECO:0000256" key="4">
    <source>
        <dbReference type="ARBA" id="ARBA00023125"/>
    </source>
</evidence>
<dbReference type="Pfam" id="PF08281">
    <property type="entry name" value="Sigma70_r4_2"/>
    <property type="match status" value="1"/>
</dbReference>
<dbReference type="PROSITE" id="PS01063">
    <property type="entry name" value="SIGMA70_ECF"/>
    <property type="match status" value="1"/>
</dbReference>
<dbReference type="InterPro" id="IPR013249">
    <property type="entry name" value="RNA_pol_sigma70_r4_t2"/>
</dbReference>
<dbReference type="InterPro" id="IPR014284">
    <property type="entry name" value="RNA_pol_sigma-70_dom"/>
</dbReference>